<dbReference type="InterPro" id="IPR036865">
    <property type="entry name" value="CRAL-TRIO_dom_sf"/>
</dbReference>
<evidence type="ECO:0000313" key="3">
    <source>
        <dbReference type="EMBL" id="KAL0565156.1"/>
    </source>
</evidence>
<proteinExistence type="predicted"/>
<feature type="compositionally biased region" description="Polar residues" evidence="1">
    <location>
        <begin position="310"/>
        <end position="323"/>
    </location>
</feature>
<dbReference type="Pfam" id="PF03765">
    <property type="entry name" value="CRAL_TRIO_N"/>
    <property type="match status" value="1"/>
</dbReference>
<evidence type="ECO:0000313" key="4">
    <source>
        <dbReference type="Proteomes" id="UP001465976"/>
    </source>
</evidence>
<comment type="caution">
    <text evidence="3">The sequence shown here is derived from an EMBL/GenBank/DDBJ whole genome shotgun (WGS) entry which is preliminary data.</text>
</comment>
<feature type="region of interest" description="Disordered" evidence="1">
    <location>
        <begin position="299"/>
        <end position="323"/>
    </location>
</feature>
<evidence type="ECO:0000259" key="2">
    <source>
        <dbReference type="PROSITE" id="PS50191"/>
    </source>
</evidence>
<sequence length="323" mass="36882">MGDLTGTQVENDPHQGHLGHLTAAQEKSFQEFKEVLQKNGLYTPGDESKQPSHHDLTLLRFLRARRFDVKGAVKQFSDTQKWRRKHDVDNLFATFPTDEFEDARRFYPRWTGRRDKDGHPVYVYRLASVAPLQGELNSIPSERRYQRIVVLYEAMIRFITPMCTHLPHQTDLPNPIPISSTTSIIDLENVSIGAMWGLRNHLQEASKLATANYPETLHTIAVVNSPSFFPTIWKWISGWFDEGTRRKIHVLGTDPGPVLRDLIKPADLPAVYGGELDWKFENDPSLDNETQKLIESVPRGPTIFLDSRPQKPQATEKQTTSST</sequence>
<dbReference type="InterPro" id="IPR011074">
    <property type="entry name" value="CRAL/TRIO_N_dom"/>
</dbReference>
<accession>A0ABR3EQI7</accession>
<feature type="domain" description="CRAL-TRIO" evidence="2">
    <location>
        <begin position="99"/>
        <end position="280"/>
    </location>
</feature>
<dbReference type="InterPro" id="IPR036273">
    <property type="entry name" value="CRAL/TRIO_N_dom_sf"/>
</dbReference>
<dbReference type="CDD" id="cd00170">
    <property type="entry name" value="SEC14"/>
    <property type="match status" value="1"/>
</dbReference>
<dbReference type="SUPFAM" id="SSF46938">
    <property type="entry name" value="CRAL/TRIO N-terminal domain"/>
    <property type="match status" value="1"/>
</dbReference>
<name>A0ABR3EQI7_9AGAR</name>
<protein>
    <recommendedName>
        <fullName evidence="2">CRAL-TRIO domain-containing protein</fullName>
    </recommendedName>
</protein>
<dbReference type="PANTHER" id="PTHR45657:SF3">
    <property type="entry name" value="TRANSPORTER, PUTATIVE (AFU_ORTHOLOGUE AFUA_5G09260)-RELATED"/>
    <property type="match status" value="1"/>
</dbReference>
<dbReference type="Proteomes" id="UP001465976">
    <property type="component" value="Unassembled WGS sequence"/>
</dbReference>
<dbReference type="Pfam" id="PF00650">
    <property type="entry name" value="CRAL_TRIO"/>
    <property type="match status" value="1"/>
</dbReference>
<dbReference type="EMBL" id="JBAHYK010002392">
    <property type="protein sequence ID" value="KAL0565156.1"/>
    <property type="molecule type" value="Genomic_DNA"/>
</dbReference>
<dbReference type="SMART" id="SM01100">
    <property type="entry name" value="CRAL_TRIO_N"/>
    <property type="match status" value="1"/>
</dbReference>
<dbReference type="PANTHER" id="PTHR45657">
    <property type="entry name" value="CRAL-TRIO DOMAIN-CONTAINING PROTEIN YKL091C-RELATED"/>
    <property type="match status" value="1"/>
</dbReference>
<organism evidence="3 4">
    <name type="scientific">Marasmius crinis-equi</name>
    <dbReference type="NCBI Taxonomy" id="585013"/>
    <lineage>
        <taxon>Eukaryota</taxon>
        <taxon>Fungi</taxon>
        <taxon>Dikarya</taxon>
        <taxon>Basidiomycota</taxon>
        <taxon>Agaricomycotina</taxon>
        <taxon>Agaricomycetes</taxon>
        <taxon>Agaricomycetidae</taxon>
        <taxon>Agaricales</taxon>
        <taxon>Marasmiineae</taxon>
        <taxon>Marasmiaceae</taxon>
        <taxon>Marasmius</taxon>
    </lineage>
</organism>
<dbReference type="Gene3D" id="3.40.525.10">
    <property type="entry name" value="CRAL-TRIO lipid binding domain"/>
    <property type="match status" value="1"/>
</dbReference>
<dbReference type="SMART" id="SM00516">
    <property type="entry name" value="SEC14"/>
    <property type="match status" value="1"/>
</dbReference>
<keyword evidence="4" id="KW-1185">Reference proteome</keyword>
<dbReference type="InterPro" id="IPR051026">
    <property type="entry name" value="PI/PC_transfer"/>
</dbReference>
<dbReference type="InterPro" id="IPR001251">
    <property type="entry name" value="CRAL-TRIO_dom"/>
</dbReference>
<reference evidence="3 4" key="1">
    <citation type="submission" date="2024-02" db="EMBL/GenBank/DDBJ databases">
        <title>A draft genome for the cacao thread blight pathogen Marasmius crinis-equi.</title>
        <authorList>
            <person name="Cohen S.P."/>
            <person name="Baruah I.K."/>
            <person name="Amoako-Attah I."/>
            <person name="Bukari Y."/>
            <person name="Meinhardt L.W."/>
            <person name="Bailey B.A."/>
        </authorList>
    </citation>
    <scope>NUCLEOTIDE SEQUENCE [LARGE SCALE GENOMIC DNA]</scope>
    <source>
        <strain evidence="3 4">GH-76</strain>
    </source>
</reference>
<evidence type="ECO:0000256" key="1">
    <source>
        <dbReference type="SAM" id="MobiDB-lite"/>
    </source>
</evidence>
<dbReference type="Gene3D" id="1.10.8.20">
    <property type="entry name" value="N-terminal domain of phosphatidylinositol transfer protein sec14p"/>
    <property type="match status" value="1"/>
</dbReference>
<dbReference type="PROSITE" id="PS50191">
    <property type="entry name" value="CRAL_TRIO"/>
    <property type="match status" value="1"/>
</dbReference>
<gene>
    <name evidence="3" type="ORF">V5O48_016874</name>
</gene>
<dbReference type="SUPFAM" id="SSF52087">
    <property type="entry name" value="CRAL/TRIO domain"/>
    <property type="match status" value="1"/>
</dbReference>